<evidence type="ECO:0000313" key="1">
    <source>
        <dbReference type="EMBL" id="BDI28589.1"/>
    </source>
</evidence>
<dbReference type="SMART" id="SM00354">
    <property type="entry name" value="HTH_LACI"/>
    <property type="match status" value="1"/>
</dbReference>
<dbReference type="GO" id="GO:0003700">
    <property type="term" value="F:DNA-binding transcription factor activity"/>
    <property type="evidence" value="ECO:0007669"/>
    <property type="project" value="TreeGrafter"/>
</dbReference>
<dbReference type="PROSITE" id="PS50932">
    <property type="entry name" value="HTH_LACI_2"/>
    <property type="match status" value="1"/>
</dbReference>
<dbReference type="PANTHER" id="PTHR30146:SF109">
    <property type="entry name" value="HTH-TYPE TRANSCRIPTIONAL REGULATOR GALS"/>
    <property type="match status" value="1"/>
</dbReference>
<dbReference type="Gene3D" id="3.40.50.2300">
    <property type="match status" value="2"/>
</dbReference>
<accession>A0A402D3M5</accession>
<dbReference type="OrthoDB" id="9796186at2"/>
<dbReference type="Gene3D" id="1.10.260.40">
    <property type="entry name" value="lambda repressor-like DNA-binding domains"/>
    <property type="match status" value="1"/>
</dbReference>
<dbReference type="FunCoup" id="A0A402D3M5">
    <property type="interactions" value="89"/>
</dbReference>
<dbReference type="InterPro" id="IPR010982">
    <property type="entry name" value="Lambda_DNA-bd_dom_sf"/>
</dbReference>
<dbReference type="Pfam" id="PF00356">
    <property type="entry name" value="LacI"/>
    <property type="match status" value="1"/>
</dbReference>
<dbReference type="Pfam" id="PF13377">
    <property type="entry name" value="Peripla_BP_3"/>
    <property type="match status" value="1"/>
</dbReference>
<proteinExistence type="predicted"/>
<dbReference type="CDD" id="cd01392">
    <property type="entry name" value="HTH_LacI"/>
    <property type="match status" value="1"/>
</dbReference>
<dbReference type="PANTHER" id="PTHR30146">
    <property type="entry name" value="LACI-RELATED TRANSCRIPTIONAL REPRESSOR"/>
    <property type="match status" value="1"/>
</dbReference>
<dbReference type="RefSeq" id="WP_119324043.1">
    <property type="nucleotide sequence ID" value="NZ_AP025739.1"/>
</dbReference>
<dbReference type="Proteomes" id="UP000287394">
    <property type="component" value="Chromosome"/>
</dbReference>
<reference evidence="1 2" key="1">
    <citation type="journal article" date="2019" name="Int. J. Syst. Evol. Microbiol.">
        <title>Capsulimonas corticalis gen. nov., sp. nov., an aerobic capsulated bacterium, of a novel bacterial order, Capsulimonadales ord. nov., of the class Armatimonadia of the phylum Armatimonadetes.</title>
        <authorList>
            <person name="Li J."/>
            <person name="Kudo C."/>
            <person name="Tonouchi A."/>
        </authorList>
    </citation>
    <scope>NUCLEOTIDE SEQUENCE [LARGE SCALE GENOMIC DNA]</scope>
    <source>
        <strain evidence="1 2">AX-7</strain>
    </source>
</reference>
<dbReference type="GO" id="GO:0000976">
    <property type="term" value="F:transcription cis-regulatory region binding"/>
    <property type="evidence" value="ECO:0007669"/>
    <property type="project" value="TreeGrafter"/>
</dbReference>
<organism evidence="1 2">
    <name type="scientific">Capsulimonas corticalis</name>
    <dbReference type="NCBI Taxonomy" id="2219043"/>
    <lineage>
        <taxon>Bacteria</taxon>
        <taxon>Bacillati</taxon>
        <taxon>Armatimonadota</taxon>
        <taxon>Armatimonadia</taxon>
        <taxon>Capsulimonadales</taxon>
        <taxon>Capsulimonadaceae</taxon>
        <taxon>Capsulimonas</taxon>
    </lineage>
</organism>
<sequence length="342" mass="36947">MATIRDVATACGVSPSVVSYVINNNRPVAPKTRKKILLAMEEMDYFPSAIARGLSRKRMNLIGVIFSRIYSTPLTNPFFGPILDTIVATAMDREQCTAFLTWPTWEEIAANHAVFCDGRFDGLILLAPDLNSQIVPILQRRRMRFVVAAQTVPEEGVASIDIDNTAAAHSVVRHLLSLGHRRIAMLSGDLFSAGMDARVRGYRDALQNAGVAANENLIVAVSYQMQSLPQDVSRILALPAAERPTAIFFGNDELALAGIEQIRSLGLSVPDDISVVGFDDITAAATANPPLTTVRQPLGAFGTASIGTLLDHLDCAERAPANLDILPAELIVRQSTGPCRSR</sequence>
<dbReference type="SUPFAM" id="SSF53822">
    <property type="entry name" value="Periplasmic binding protein-like I"/>
    <property type="match status" value="1"/>
</dbReference>
<dbReference type="CDD" id="cd06267">
    <property type="entry name" value="PBP1_LacI_sugar_binding-like"/>
    <property type="match status" value="1"/>
</dbReference>
<dbReference type="InterPro" id="IPR046335">
    <property type="entry name" value="LacI/GalR-like_sensor"/>
</dbReference>
<dbReference type="InterPro" id="IPR028082">
    <property type="entry name" value="Peripla_BP_I"/>
</dbReference>
<evidence type="ECO:0000313" key="2">
    <source>
        <dbReference type="Proteomes" id="UP000287394"/>
    </source>
</evidence>
<gene>
    <name evidence="1" type="ORF">CCAX7_006400</name>
</gene>
<protein>
    <submittedName>
        <fullName evidence="1">LacI family transcriptional regulator</fullName>
    </submittedName>
</protein>
<dbReference type="KEGG" id="ccot:CCAX7_006400"/>
<dbReference type="EMBL" id="AP025739">
    <property type="protein sequence ID" value="BDI28589.1"/>
    <property type="molecule type" value="Genomic_DNA"/>
</dbReference>
<keyword evidence="2" id="KW-1185">Reference proteome</keyword>
<name>A0A402D3M5_9BACT</name>
<dbReference type="AlphaFoldDB" id="A0A402D3M5"/>
<dbReference type="SUPFAM" id="SSF47413">
    <property type="entry name" value="lambda repressor-like DNA-binding domains"/>
    <property type="match status" value="1"/>
</dbReference>
<dbReference type="InterPro" id="IPR000843">
    <property type="entry name" value="HTH_LacI"/>
</dbReference>